<evidence type="ECO:0000313" key="10">
    <source>
        <dbReference type="EMBL" id="KRO16151.1"/>
    </source>
</evidence>
<dbReference type="HAMAP" id="MF_01114">
    <property type="entry name" value="RecX"/>
    <property type="match status" value="1"/>
</dbReference>
<dbReference type="NCBIfam" id="NF010733">
    <property type="entry name" value="PRK14135.1"/>
    <property type="match status" value="1"/>
</dbReference>
<feature type="domain" description="RecX third three-helical" evidence="8">
    <location>
        <begin position="212"/>
        <end position="258"/>
    </location>
</feature>
<evidence type="ECO:0000256" key="5">
    <source>
        <dbReference type="ARBA" id="ARBA00022490"/>
    </source>
</evidence>
<dbReference type="PATRIC" id="fig|1293598.4.peg.2035"/>
<evidence type="ECO:0000256" key="4">
    <source>
        <dbReference type="ARBA" id="ARBA00018111"/>
    </source>
</evidence>
<evidence type="ECO:0000259" key="7">
    <source>
        <dbReference type="Pfam" id="PF02631"/>
    </source>
</evidence>
<name>A0A0R2MRC9_9LACO</name>
<dbReference type="InterPro" id="IPR053924">
    <property type="entry name" value="RecX_HTH_2nd"/>
</dbReference>
<dbReference type="AlphaFoldDB" id="A0A0R2MRC9"/>
<dbReference type="Pfam" id="PF21981">
    <property type="entry name" value="RecX_HTH3"/>
    <property type="match status" value="1"/>
</dbReference>
<sequence>MPVITKITTQKRQGRYNVFLDGQYAFPVSESTLIEFQLMKGQELSDEEVAAIKAGEVTAMANTTALNYLSYQPRSVHEVVTHLREADLPEEAIQTAIQRLKDLNYLDDAQFARLYVNDRRHIGDKGPRVIAQKLREKGVSANTIEDALAEVPDAEWLELGHSVAIKLQRHNRQRSHQESLNRIRQGLAQKGFNADYSSAIMAQLDWDDEEDNEMALLKQQAEKQWRLKRRYTGNERKQKVKQALYRKGFALDQIDAVLNELEE</sequence>
<dbReference type="GO" id="GO:0005737">
    <property type="term" value="C:cytoplasm"/>
    <property type="evidence" value="ECO:0007669"/>
    <property type="project" value="UniProtKB-SubCell"/>
</dbReference>
<dbReference type="STRING" id="1293598.IV56_GL001951"/>
<dbReference type="Gene3D" id="1.10.10.10">
    <property type="entry name" value="Winged helix-like DNA-binding domain superfamily/Winged helix DNA-binding domain"/>
    <property type="match status" value="4"/>
</dbReference>
<evidence type="ECO:0000256" key="6">
    <source>
        <dbReference type="HAMAP-Rule" id="MF_01114"/>
    </source>
</evidence>
<keyword evidence="5 6" id="KW-0963">Cytoplasm</keyword>
<dbReference type="EMBL" id="JQCE01000052">
    <property type="protein sequence ID" value="KRO16151.1"/>
    <property type="molecule type" value="Genomic_DNA"/>
</dbReference>
<evidence type="ECO:0000256" key="2">
    <source>
        <dbReference type="ARBA" id="ARBA00004496"/>
    </source>
</evidence>
<evidence type="ECO:0000256" key="1">
    <source>
        <dbReference type="ARBA" id="ARBA00003529"/>
    </source>
</evidence>
<dbReference type="InterPro" id="IPR053925">
    <property type="entry name" value="RecX_HTH_3rd"/>
</dbReference>
<dbReference type="OrthoDB" id="5421057at2"/>
<feature type="domain" description="RecX first three-helical" evidence="9">
    <location>
        <begin position="64"/>
        <end position="100"/>
    </location>
</feature>
<dbReference type="GO" id="GO:0006282">
    <property type="term" value="P:regulation of DNA repair"/>
    <property type="evidence" value="ECO:0007669"/>
    <property type="project" value="UniProtKB-UniRule"/>
</dbReference>
<dbReference type="RefSeq" id="WP_054777862.1">
    <property type="nucleotide sequence ID" value="NZ_BBBX01000021.1"/>
</dbReference>
<evidence type="ECO:0000259" key="9">
    <source>
        <dbReference type="Pfam" id="PF21982"/>
    </source>
</evidence>
<comment type="subcellular location">
    <subcellularLocation>
        <location evidence="2 6">Cytoplasm</location>
    </subcellularLocation>
</comment>
<dbReference type="Proteomes" id="UP000050969">
    <property type="component" value="Unassembled WGS sequence"/>
</dbReference>
<organism evidence="10 11">
    <name type="scientific">Lacticaseibacillus saniviri JCM 17471 = DSM 24301</name>
    <dbReference type="NCBI Taxonomy" id="1293598"/>
    <lineage>
        <taxon>Bacteria</taxon>
        <taxon>Bacillati</taxon>
        <taxon>Bacillota</taxon>
        <taxon>Bacilli</taxon>
        <taxon>Lactobacillales</taxon>
        <taxon>Lactobacillaceae</taxon>
        <taxon>Lacticaseibacillus</taxon>
    </lineage>
</organism>
<dbReference type="InterPro" id="IPR003783">
    <property type="entry name" value="Regulatory_RecX"/>
</dbReference>
<dbReference type="PANTHER" id="PTHR33602">
    <property type="entry name" value="REGULATORY PROTEIN RECX FAMILY PROTEIN"/>
    <property type="match status" value="1"/>
</dbReference>
<comment type="function">
    <text evidence="1 6">Modulates RecA activity.</text>
</comment>
<comment type="similarity">
    <text evidence="3 6">Belongs to the RecX family.</text>
</comment>
<reference evidence="10 11" key="1">
    <citation type="journal article" date="2015" name="Genome Announc.">
        <title>Expanding the biotechnology potential of lactobacilli through comparative genomics of 213 strains and associated genera.</title>
        <authorList>
            <person name="Sun Z."/>
            <person name="Harris H.M."/>
            <person name="McCann A."/>
            <person name="Guo C."/>
            <person name="Argimon S."/>
            <person name="Zhang W."/>
            <person name="Yang X."/>
            <person name="Jeffery I.B."/>
            <person name="Cooney J.C."/>
            <person name="Kagawa T.F."/>
            <person name="Liu W."/>
            <person name="Song Y."/>
            <person name="Salvetti E."/>
            <person name="Wrobel A."/>
            <person name="Rasinkangas P."/>
            <person name="Parkhill J."/>
            <person name="Rea M.C."/>
            <person name="O'Sullivan O."/>
            <person name="Ritari J."/>
            <person name="Douillard F.P."/>
            <person name="Paul Ross R."/>
            <person name="Yang R."/>
            <person name="Briner A.E."/>
            <person name="Felis G.E."/>
            <person name="de Vos W.M."/>
            <person name="Barrangou R."/>
            <person name="Klaenhammer T.R."/>
            <person name="Caufield P.W."/>
            <person name="Cui Y."/>
            <person name="Zhang H."/>
            <person name="O'Toole P.W."/>
        </authorList>
    </citation>
    <scope>NUCLEOTIDE SEQUENCE [LARGE SCALE GENOMIC DNA]</scope>
    <source>
        <strain evidence="10 11">DSM 24301</strain>
    </source>
</reference>
<dbReference type="Pfam" id="PF21982">
    <property type="entry name" value="RecX_HTH1"/>
    <property type="match status" value="1"/>
</dbReference>
<dbReference type="PANTHER" id="PTHR33602:SF1">
    <property type="entry name" value="REGULATORY PROTEIN RECX FAMILY PROTEIN"/>
    <property type="match status" value="1"/>
</dbReference>
<accession>A0A0R2MRC9</accession>
<dbReference type="InterPro" id="IPR036388">
    <property type="entry name" value="WH-like_DNA-bd_sf"/>
</dbReference>
<dbReference type="Pfam" id="PF02631">
    <property type="entry name" value="RecX_HTH2"/>
    <property type="match status" value="1"/>
</dbReference>
<comment type="caution">
    <text evidence="10">The sequence shown here is derived from an EMBL/GenBank/DDBJ whole genome shotgun (WGS) entry which is preliminary data.</text>
</comment>
<dbReference type="InterPro" id="IPR053926">
    <property type="entry name" value="RecX_HTH_1st"/>
</dbReference>
<keyword evidence="11" id="KW-1185">Reference proteome</keyword>
<evidence type="ECO:0000313" key="11">
    <source>
        <dbReference type="Proteomes" id="UP000050969"/>
    </source>
</evidence>
<evidence type="ECO:0000259" key="8">
    <source>
        <dbReference type="Pfam" id="PF21981"/>
    </source>
</evidence>
<feature type="domain" description="RecX second three-helical" evidence="7">
    <location>
        <begin position="107"/>
        <end position="148"/>
    </location>
</feature>
<gene>
    <name evidence="6" type="primary">recX</name>
    <name evidence="10" type="ORF">IV56_GL001951</name>
</gene>
<protein>
    <recommendedName>
        <fullName evidence="4 6">Regulatory protein RecX</fullName>
    </recommendedName>
</protein>
<evidence type="ECO:0000256" key="3">
    <source>
        <dbReference type="ARBA" id="ARBA00009695"/>
    </source>
</evidence>
<proteinExistence type="inferred from homology"/>